<reference evidence="2 3" key="1">
    <citation type="submission" date="2022-12" db="EMBL/GenBank/DDBJ databases">
        <title>Chromosome-level genome assembly of true bugs.</title>
        <authorList>
            <person name="Ma L."/>
            <person name="Li H."/>
        </authorList>
    </citation>
    <scope>NUCLEOTIDE SEQUENCE [LARGE SCALE GENOMIC DNA]</scope>
    <source>
        <strain evidence="2">Lab_2022b</strain>
    </source>
</reference>
<protein>
    <submittedName>
        <fullName evidence="2">Uncharacterized protein</fullName>
    </submittedName>
</protein>
<name>A0AAW1D4H1_9HEMI</name>
<evidence type="ECO:0000313" key="3">
    <source>
        <dbReference type="Proteomes" id="UP001461498"/>
    </source>
</evidence>
<comment type="caution">
    <text evidence="2">The sequence shown here is derived from an EMBL/GenBank/DDBJ whole genome shotgun (WGS) entry which is preliminary data.</text>
</comment>
<dbReference type="Proteomes" id="UP001461498">
    <property type="component" value="Unassembled WGS sequence"/>
</dbReference>
<keyword evidence="3" id="KW-1185">Reference proteome</keyword>
<proteinExistence type="predicted"/>
<dbReference type="EMBL" id="JAPXFL010000007">
    <property type="protein sequence ID" value="KAK9503787.1"/>
    <property type="molecule type" value="Genomic_DNA"/>
</dbReference>
<organism evidence="2 3">
    <name type="scientific">Rhynocoris fuscipes</name>
    <dbReference type="NCBI Taxonomy" id="488301"/>
    <lineage>
        <taxon>Eukaryota</taxon>
        <taxon>Metazoa</taxon>
        <taxon>Ecdysozoa</taxon>
        <taxon>Arthropoda</taxon>
        <taxon>Hexapoda</taxon>
        <taxon>Insecta</taxon>
        <taxon>Pterygota</taxon>
        <taxon>Neoptera</taxon>
        <taxon>Paraneoptera</taxon>
        <taxon>Hemiptera</taxon>
        <taxon>Heteroptera</taxon>
        <taxon>Panheteroptera</taxon>
        <taxon>Cimicomorpha</taxon>
        <taxon>Reduviidae</taxon>
        <taxon>Harpactorinae</taxon>
        <taxon>Harpactorini</taxon>
        <taxon>Rhynocoris</taxon>
    </lineage>
</organism>
<dbReference type="AlphaFoldDB" id="A0AAW1D4H1"/>
<accession>A0AAW1D4H1</accession>
<feature type="region of interest" description="Disordered" evidence="1">
    <location>
        <begin position="108"/>
        <end position="128"/>
    </location>
</feature>
<evidence type="ECO:0000256" key="1">
    <source>
        <dbReference type="SAM" id="MobiDB-lite"/>
    </source>
</evidence>
<evidence type="ECO:0000313" key="2">
    <source>
        <dbReference type="EMBL" id="KAK9503787.1"/>
    </source>
</evidence>
<sequence>MAKNCYKCALPIGNEQLFVTCKQWKCSTCSAKDLSQTLISSNSGNSYVGKLDDLLSRITKLQDEQKGIVNSMINELNDTMGNYVETINNVTTMLTTLQSQLDECTNDKIETTSEDVTHKHEEQQSSTK</sequence>
<gene>
    <name evidence="2" type="ORF">O3M35_010271</name>
</gene>